<feature type="domain" description="Acetophenone carboxylase-like C-terminal" evidence="3">
    <location>
        <begin position="505"/>
        <end position="681"/>
    </location>
</feature>
<keyword evidence="5" id="KW-1185">Reference proteome</keyword>
<dbReference type="Pfam" id="PF01968">
    <property type="entry name" value="Hydantoinase_A"/>
    <property type="match status" value="1"/>
</dbReference>
<dbReference type="GO" id="GO:0005829">
    <property type="term" value="C:cytosol"/>
    <property type="evidence" value="ECO:0007669"/>
    <property type="project" value="TreeGrafter"/>
</dbReference>
<dbReference type="PANTHER" id="PTHR11365:SF23">
    <property type="entry name" value="HYPOTHETICAL 5-OXOPROLINASE (EUROFUNG)-RELATED"/>
    <property type="match status" value="1"/>
</dbReference>
<dbReference type="PANTHER" id="PTHR11365">
    <property type="entry name" value="5-OXOPROLINASE RELATED"/>
    <property type="match status" value="1"/>
</dbReference>
<name>K9DK33_9BURK</name>
<accession>K9DK33</accession>
<protein>
    <recommendedName>
        <fullName evidence="6">Hydantoinase/oxoprolinase</fullName>
    </recommendedName>
</protein>
<dbReference type="eggNOG" id="COG0145">
    <property type="taxonomic scope" value="Bacteria"/>
</dbReference>
<evidence type="ECO:0000313" key="4">
    <source>
        <dbReference type="EMBL" id="EKU83616.1"/>
    </source>
</evidence>
<dbReference type="Pfam" id="PF19278">
    <property type="entry name" value="Hydant_A_C"/>
    <property type="match status" value="1"/>
</dbReference>
<gene>
    <name evidence="4" type="ORF">HMPREF9710_01101</name>
</gene>
<dbReference type="HOGENOM" id="CLU_002157_1_2_4"/>
<evidence type="ECO:0000259" key="1">
    <source>
        <dbReference type="Pfam" id="PF01968"/>
    </source>
</evidence>
<dbReference type="Proteomes" id="UP000009874">
    <property type="component" value="Unassembled WGS sequence"/>
</dbReference>
<dbReference type="Pfam" id="PF05378">
    <property type="entry name" value="Hydant_A_N"/>
    <property type="match status" value="1"/>
</dbReference>
<dbReference type="AlphaFoldDB" id="K9DK33"/>
<dbReference type="GO" id="GO:0017168">
    <property type="term" value="F:5-oxoprolinase (ATP-hydrolyzing) activity"/>
    <property type="evidence" value="ECO:0007669"/>
    <property type="project" value="TreeGrafter"/>
</dbReference>
<dbReference type="InterPro" id="IPR008040">
    <property type="entry name" value="Hydant_A_N"/>
</dbReference>
<dbReference type="InterPro" id="IPR045079">
    <property type="entry name" value="Oxoprolinase-like"/>
</dbReference>
<feature type="domain" description="Hydantoinase A/oxoprolinase" evidence="1">
    <location>
        <begin position="203"/>
        <end position="495"/>
    </location>
</feature>
<evidence type="ECO:0000259" key="3">
    <source>
        <dbReference type="Pfam" id="PF19278"/>
    </source>
</evidence>
<dbReference type="EMBL" id="AGZI01000010">
    <property type="protein sequence ID" value="EKU83616.1"/>
    <property type="molecule type" value="Genomic_DNA"/>
</dbReference>
<dbReference type="InterPro" id="IPR002821">
    <property type="entry name" value="Hydantoinase_A"/>
</dbReference>
<evidence type="ECO:0000313" key="5">
    <source>
        <dbReference type="Proteomes" id="UP000009874"/>
    </source>
</evidence>
<dbReference type="InterPro" id="IPR049517">
    <property type="entry name" value="ACX-like_C"/>
</dbReference>
<evidence type="ECO:0008006" key="6">
    <source>
        <dbReference type="Google" id="ProtNLM"/>
    </source>
</evidence>
<organism evidence="4 5">
    <name type="scientific">Massilia timonae CCUG 45783</name>
    <dbReference type="NCBI Taxonomy" id="883126"/>
    <lineage>
        <taxon>Bacteria</taxon>
        <taxon>Pseudomonadati</taxon>
        <taxon>Pseudomonadota</taxon>
        <taxon>Betaproteobacteria</taxon>
        <taxon>Burkholderiales</taxon>
        <taxon>Oxalobacteraceae</taxon>
        <taxon>Telluria group</taxon>
        <taxon>Massilia</taxon>
    </lineage>
</organism>
<dbReference type="RefSeq" id="WP_005664625.1">
    <property type="nucleotide sequence ID" value="NZ_JH992922.1"/>
</dbReference>
<dbReference type="GO" id="GO:0006749">
    <property type="term" value="P:glutathione metabolic process"/>
    <property type="evidence" value="ECO:0007669"/>
    <property type="project" value="TreeGrafter"/>
</dbReference>
<reference evidence="4 5" key="1">
    <citation type="submission" date="2012-09" db="EMBL/GenBank/DDBJ databases">
        <title>The Genome Sequence of Massilia timonae CCUG 45783.</title>
        <authorList>
            <consortium name="The Broad Institute Genome Sequencing Platform"/>
            <person name="Earl A."/>
            <person name="Ward D."/>
            <person name="Feldgarden M."/>
            <person name="Gevers D."/>
            <person name="Huys G."/>
            <person name="Walker B."/>
            <person name="Young S.K."/>
            <person name="Zeng Q."/>
            <person name="Gargeya S."/>
            <person name="Fitzgerald M."/>
            <person name="Haas B."/>
            <person name="Abouelleil A."/>
            <person name="Alvarado L."/>
            <person name="Arachchi H.M."/>
            <person name="Berlin A.M."/>
            <person name="Chapman S.B."/>
            <person name="Goldberg J."/>
            <person name="Griggs A."/>
            <person name="Gujja S."/>
            <person name="Hansen M."/>
            <person name="Howarth C."/>
            <person name="Imamovic A."/>
            <person name="Larimer J."/>
            <person name="McCowen C."/>
            <person name="Montmayeur A."/>
            <person name="Murphy C."/>
            <person name="Neiman D."/>
            <person name="Pearson M."/>
            <person name="Priest M."/>
            <person name="Roberts A."/>
            <person name="Saif S."/>
            <person name="Shea T."/>
            <person name="Sisk P."/>
            <person name="Sykes S."/>
            <person name="Wortman J."/>
            <person name="Nusbaum C."/>
            <person name="Birren B."/>
        </authorList>
    </citation>
    <scope>NUCLEOTIDE SEQUENCE [LARGE SCALE GENOMIC DNA]</scope>
    <source>
        <strain evidence="4 5">CCUG 45783</strain>
    </source>
</reference>
<feature type="domain" description="Hydantoinase/oxoprolinase N-terminal" evidence="2">
    <location>
        <begin position="5"/>
        <end position="181"/>
    </location>
</feature>
<comment type="caution">
    <text evidence="4">The sequence shown here is derived from an EMBL/GenBank/DDBJ whole genome shotgun (WGS) entry which is preliminary data.</text>
</comment>
<proteinExistence type="predicted"/>
<sequence length="693" mass="74447">MSIHVATDVGGTFTDLVLFEYDPETMSGRMKALKVDTTPGEFEKGVIDAISRCGVPAPSIDMLAHGATIVINALTERRGAKTALLTTRGFRDVLEIGRGNRPDLFNLNFTKPASFVERQLRFEVTERVSHRGDIQTPARLEELADIAAHIKTGGVEAVAICCLHSYRNPENEQAIAKELRALLPDIPVVASSEISREWREYERSNTTVASAYVSPVVSNYLGLLRQGLSEQAFEGALYLMQSNGGMTSLQGALRNPVSMVESGPASGMLAARALGDLIGERNIIALDVGGTTAKCTLISEGRLPVSTEYHIERTSKNPGYPIQTAVIDLVEIGNGGGSIASVDEGGRLRVGPRSAGAKPGPVAYGRGGVLPTTTDANLFLGRIDPQQFLQGAVSPDMGAIEAAFALLGDKLGFSPRQAAQGVLRIANANMVNALKLVSTNKGYDPRDFVLMAFGGGGALHAIELAEELGIPRVIIPANSAVFSAWGMLLTDIRRDYTQTRIMELRASAAQAIIAVFTTMQDDAVQDFRCSGLGDVRPYFEHFVDLRYAGQEHTVKIKLDLAAPGNGADINALIASFHDHHEQRYTFRLPDAAVELVNVHLVAGASVEKPKPRFRESRNLTLEDAYRGVRDAFFEHDGVQTAAIYSADVLEPGMTLVGPAIVQDSTSSMVLSPGHQLTVDAYGNLIIELRGAPS</sequence>
<evidence type="ECO:0000259" key="2">
    <source>
        <dbReference type="Pfam" id="PF05378"/>
    </source>
</evidence>
<dbReference type="PATRIC" id="fig|883126.3.peg.1112"/>